<accession>A0A1N6TI09</accession>
<keyword evidence="2" id="KW-1185">Reference proteome</keyword>
<evidence type="ECO:0000313" key="2">
    <source>
        <dbReference type="Proteomes" id="UP000185924"/>
    </source>
</evidence>
<dbReference type="Proteomes" id="UP000185924">
    <property type="component" value="Unassembled WGS sequence"/>
</dbReference>
<organism evidence="1 2">
    <name type="scientific">Pontibacter lucknowensis</name>
    <dbReference type="NCBI Taxonomy" id="1077936"/>
    <lineage>
        <taxon>Bacteria</taxon>
        <taxon>Pseudomonadati</taxon>
        <taxon>Bacteroidota</taxon>
        <taxon>Cytophagia</taxon>
        <taxon>Cytophagales</taxon>
        <taxon>Hymenobacteraceae</taxon>
        <taxon>Pontibacter</taxon>
    </lineage>
</organism>
<sequence>MVYNSGKIKQFIFYKNDVVQKVSQEALTKIVTVTLHMYW</sequence>
<evidence type="ECO:0000313" key="1">
    <source>
        <dbReference type="EMBL" id="SIQ53030.1"/>
    </source>
</evidence>
<name>A0A1N6TI09_9BACT</name>
<protein>
    <submittedName>
        <fullName evidence="1">Uncharacterized protein</fullName>
    </submittedName>
</protein>
<dbReference type="EMBL" id="FTNM01000001">
    <property type="protein sequence ID" value="SIQ53030.1"/>
    <property type="molecule type" value="Genomic_DNA"/>
</dbReference>
<reference evidence="2" key="1">
    <citation type="submission" date="2017-01" db="EMBL/GenBank/DDBJ databases">
        <authorList>
            <person name="Varghese N."/>
            <person name="Submissions S."/>
        </authorList>
    </citation>
    <scope>NUCLEOTIDE SEQUENCE [LARGE SCALE GENOMIC DNA]</scope>
    <source>
        <strain evidence="2">DM9</strain>
    </source>
</reference>
<dbReference type="AlphaFoldDB" id="A0A1N6TI09"/>
<gene>
    <name evidence="1" type="ORF">SAMN05421545_0345</name>
</gene>
<proteinExistence type="predicted"/>